<proteinExistence type="predicted"/>
<reference evidence="1" key="1">
    <citation type="submission" date="2014-11" db="EMBL/GenBank/DDBJ databases">
        <authorList>
            <person name="Amaro Gonzalez C."/>
        </authorList>
    </citation>
    <scope>NUCLEOTIDE SEQUENCE</scope>
</reference>
<name>A0A0E9RKS2_ANGAN</name>
<dbReference type="EMBL" id="GBXM01078863">
    <property type="protein sequence ID" value="JAH29714.1"/>
    <property type="molecule type" value="Transcribed_RNA"/>
</dbReference>
<protein>
    <submittedName>
        <fullName evidence="1">Uncharacterized protein</fullName>
    </submittedName>
</protein>
<accession>A0A0E9RKS2</accession>
<evidence type="ECO:0000313" key="1">
    <source>
        <dbReference type="EMBL" id="JAH29714.1"/>
    </source>
</evidence>
<dbReference type="AlphaFoldDB" id="A0A0E9RKS2"/>
<sequence length="27" mass="2998">MHGTAFPGHVVERRLSNPALVFFFPGN</sequence>
<reference evidence="1" key="2">
    <citation type="journal article" date="2015" name="Fish Shellfish Immunol.">
        <title>Early steps in the European eel (Anguilla anguilla)-Vibrio vulnificus interaction in the gills: Role of the RtxA13 toxin.</title>
        <authorList>
            <person name="Callol A."/>
            <person name="Pajuelo D."/>
            <person name="Ebbesson L."/>
            <person name="Teles M."/>
            <person name="MacKenzie S."/>
            <person name="Amaro C."/>
        </authorList>
    </citation>
    <scope>NUCLEOTIDE SEQUENCE</scope>
</reference>
<organism evidence="1">
    <name type="scientific">Anguilla anguilla</name>
    <name type="common">European freshwater eel</name>
    <name type="synonym">Muraena anguilla</name>
    <dbReference type="NCBI Taxonomy" id="7936"/>
    <lineage>
        <taxon>Eukaryota</taxon>
        <taxon>Metazoa</taxon>
        <taxon>Chordata</taxon>
        <taxon>Craniata</taxon>
        <taxon>Vertebrata</taxon>
        <taxon>Euteleostomi</taxon>
        <taxon>Actinopterygii</taxon>
        <taxon>Neopterygii</taxon>
        <taxon>Teleostei</taxon>
        <taxon>Anguilliformes</taxon>
        <taxon>Anguillidae</taxon>
        <taxon>Anguilla</taxon>
    </lineage>
</organism>